<dbReference type="AlphaFoldDB" id="A0A4S8K3I5"/>
<feature type="region of interest" description="Disordered" evidence="1">
    <location>
        <begin position="1"/>
        <end position="25"/>
    </location>
</feature>
<evidence type="ECO:0000256" key="1">
    <source>
        <dbReference type="SAM" id="MobiDB-lite"/>
    </source>
</evidence>
<protein>
    <submittedName>
        <fullName evidence="2">Uncharacterized protein</fullName>
    </submittedName>
</protein>
<comment type="caution">
    <text evidence="2">The sequence shown here is derived from an EMBL/GenBank/DDBJ whole genome shotgun (WGS) entry which is preliminary data.</text>
</comment>
<gene>
    <name evidence="2" type="ORF">C4D60_Mb08t13490</name>
</gene>
<evidence type="ECO:0000313" key="3">
    <source>
        <dbReference type="Proteomes" id="UP000317650"/>
    </source>
</evidence>
<accession>A0A4S8K3I5</accession>
<evidence type="ECO:0000313" key="2">
    <source>
        <dbReference type="EMBL" id="THU69349.1"/>
    </source>
</evidence>
<name>A0A4S8K3I5_MUSBA</name>
<keyword evidence="3" id="KW-1185">Reference proteome</keyword>
<organism evidence="2 3">
    <name type="scientific">Musa balbisiana</name>
    <name type="common">Banana</name>
    <dbReference type="NCBI Taxonomy" id="52838"/>
    <lineage>
        <taxon>Eukaryota</taxon>
        <taxon>Viridiplantae</taxon>
        <taxon>Streptophyta</taxon>
        <taxon>Embryophyta</taxon>
        <taxon>Tracheophyta</taxon>
        <taxon>Spermatophyta</taxon>
        <taxon>Magnoliopsida</taxon>
        <taxon>Liliopsida</taxon>
        <taxon>Zingiberales</taxon>
        <taxon>Musaceae</taxon>
        <taxon>Musa</taxon>
    </lineage>
</organism>
<dbReference type="Proteomes" id="UP000317650">
    <property type="component" value="Chromosome 8"/>
</dbReference>
<reference evidence="2 3" key="1">
    <citation type="journal article" date="2019" name="Nat. Plants">
        <title>Genome sequencing of Musa balbisiana reveals subgenome evolution and function divergence in polyploid bananas.</title>
        <authorList>
            <person name="Yao X."/>
        </authorList>
    </citation>
    <scope>NUCLEOTIDE SEQUENCE [LARGE SCALE GENOMIC DNA]</scope>
    <source>
        <strain evidence="3">cv. DH-PKW</strain>
        <tissue evidence="2">Leaves</tissue>
    </source>
</reference>
<sequence length="93" mass="9589">MDSPPGDAQVQNGGSGGGGRRCGSGARGVHVRGALQLRSLRLRSYGIAVGGRTGGVHVRTGLHLRAVFDVSLQQQSLPEPCHTCLLGQQSVMG</sequence>
<proteinExistence type="predicted"/>
<dbReference type="EMBL" id="PYDT01000002">
    <property type="protein sequence ID" value="THU69349.1"/>
    <property type="molecule type" value="Genomic_DNA"/>
</dbReference>
<feature type="compositionally biased region" description="Gly residues" evidence="1">
    <location>
        <begin position="13"/>
        <end position="25"/>
    </location>
</feature>